<dbReference type="RefSeq" id="WP_215583373.1">
    <property type="nucleotide sequence ID" value="NZ_CP073754.1"/>
</dbReference>
<sequence>MKRFLMSGLLLGYLLLGINQAAQAHVSYTDINGLVGIGGYDSFTNYGWQQGQSFPYATTDDVNWYSFTLTQTSDISLSLSSTDLGDPSQPALLAPAFSLYSGQFVTNSFDTNPIYPLASGQRGLVNTAASFSLTTQPQDGDPVANERTVNFITSASVSPGVAGTASIVNLLLGPGNYTIIAGGNNAYTAAQDGNNVYGATFSFSAAAVPVPGAFWLMASALGGLTLAGRRKLQSSL</sequence>
<dbReference type="KEGG" id="mpad:KEF85_03680"/>
<name>A0A975MQD4_9GAMM</name>
<proteinExistence type="predicted"/>
<feature type="chain" id="PRO_5036834058" evidence="1">
    <location>
        <begin position="25"/>
        <end position="236"/>
    </location>
</feature>
<keyword evidence="3" id="KW-1185">Reference proteome</keyword>
<dbReference type="Proteomes" id="UP000676649">
    <property type="component" value="Chromosome"/>
</dbReference>
<evidence type="ECO:0000256" key="1">
    <source>
        <dbReference type="SAM" id="SignalP"/>
    </source>
</evidence>
<reference evidence="2" key="1">
    <citation type="submission" date="2021-04" db="EMBL/GenBank/DDBJ databases">
        <title>Draft genome sequence data of methanotrophic Methylovulum sp. strain S1L and Methylomonas sp. strain S2AM isolated from boreal lake water columns.</title>
        <authorList>
            <person name="Rissanen A.J."/>
            <person name="Mangayil R."/>
            <person name="Svenning M.M."/>
            <person name="Khanongnuch R."/>
        </authorList>
    </citation>
    <scope>NUCLEOTIDE SEQUENCE</scope>
    <source>
        <strain evidence="2">S2AM</strain>
    </source>
</reference>
<keyword evidence="1" id="KW-0732">Signal</keyword>
<evidence type="ECO:0000313" key="2">
    <source>
        <dbReference type="EMBL" id="QWF71591.1"/>
    </source>
</evidence>
<evidence type="ECO:0000313" key="3">
    <source>
        <dbReference type="Proteomes" id="UP000676649"/>
    </source>
</evidence>
<protein>
    <submittedName>
        <fullName evidence="2">VPLPA-CTERM sorting domain-containing protein</fullName>
    </submittedName>
</protein>
<feature type="signal peptide" evidence="1">
    <location>
        <begin position="1"/>
        <end position="24"/>
    </location>
</feature>
<dbReference type="EMBL" id="CP073754">
    <property type="protein sequence ID" value="QWF71591.1"/>
    <property type="molecule type" value="Genomic_DNA"/>
</dbReference>
<dbReference type="AlphaFoldDB" id="A0A975MQD4"/>
<organism evidence="2 3">
    <name type="scientific">Methylomonas paludis</name>
    <dbReference type="NCBI Taxonomy" id="1173101"/>
    <lineage>
        <taxon>Bacteria</taxon>
        <taxon>Pseudomonadati</taxon>
        <taxon>Pseudomonadota</taxon>
        <taxon>Gammaproteobacteria</taxon>
        <taxon>Methylococcales</taxon>
        <taxon>Methylococcaceae</taxon>
        <taxon>Methylomonas</taxon>
    </lineage>
</organism>
<accession>A0A975MQD4</accession>
<gene>
    <name evidence="2" type="ORF">KEF85_03680</name>
</gene>